<dbReference type="CDD" id="cd02961">
    <property type="entry name" value="PDI_a_family"/>
    <property type="match status" value="1"/>
</dbReference>
<protein>
    <recommendedName>
        <fullName evidence="2">Calsequestrin</fullName>
    </recommendedName>
</protein>
<evidence type="ECO:0000313" key="5">
    <source>
        <dbReference type="WBParaSite" id="ACAC_0000427401-mRNA-1"/>
    </source>
</evidence>
<reference evidence="5" key="2">
    <citation type="submission" date="2017-02" db="UniProtKB">
        <authorList>
            <consortium name="WormBaseParasite"/>
        </authorList>
    </citation>
    <scope>IDENTIFICATION</scope>
</reference>
<evidence type="ECO:0000259" key="3">
    <source>
        <dbReference type="PROSITE" id="PS51352"/>
    </source>
</evidence>
<dbReference type="PANTHER" id="PTHR18929:SF210">
    <property type="entry name" value="PROTEIN DISULFIDE-ISOMERASE A4"/>
    <property type="match status" value="1"/>
</dbReference>
<dbReference type="InterPro" id="IPR001393">
    <property type="entry name" value="Calsequestrin"/>
</dbReference>
<comment type="similarity">
    <text evidence="2">Belongs to the calsequestrin family.</text>
</comment>
<accession>A0A0K0D2H9</accession>
<dbReference type="PANTHER" id="PTHR18929">
    <property type="entry name" value="PROTEIN DISULFIDE ISOMERASE"/>
    <property type="match status" value="1"/>
</dbReference>
<dbReference type="AlphaFoldDB" id="A0A0K0D2H9"/>
<dbReference type="GO" id="GO:0034976">
    <property type="term" value="P:response to endoplasmic reticulum stress"/>
    <property type="evidence" value="ECO:0007669"/>
    <property type="project" value="TreeGrafter"/>
</dbReference>
<sequence>LFLRCVHCKDFAPTYNKAAALISVPLVKIDATVEKALAKRYDIQGYPTLRFWQNGEGPEDYNGGRDIDEIVDWVLSRVDPNYEPKPDEVVTLTSENFDEFINNEALSLVEFYAPWCGHCKKLAPEYEKAAKYLKASYIRIYCFFLQSFMNHHCQCRVPFVVVWFLIKLARGTTIKLAMIDATAEDKLAAKYGVQGFPTLMIMRHGRRFDYNGPRDAQGIVNYMIDQSKPAAKKLSNVGSIERFMEKDDVTIIGFFTTDSVSLEAYSDAAEMLREEFKSMGYTDDSNTLKNYGAKPNDIIIFYPSIFHSKFEPKVRTFNKPGATSEELVAFFRDHSTPLVGKRTKAVIALWTTCNQRLKLKMRLEYFREMPLIDTTNFLWSLFITMLTSRCSIGKGVNFGVRKCW</sequence>
<dbReference type="SUPFAM" id="SSF52833">
    <property type="entry name" value="Thioredoxin-like"/>
    <property type="match status" value="3"/>
</dbReference>
<evidence type="ECO:0000256" key="1">
    <source>
        <dbReference type="ARBA" id="ARBA00006347"/>
    </source>
</evidence>
<dbReference type="InterPro" id="IPR013766">
    <property type="entry name" value="Thioredoxin_domain"/>
</dbReference>
<evidence type="ECO:0000313" key="4">
    <source>
        <dbReference type="Proteomes" id="UP000035642"/>
    </source>
</evidence>
<dbReference type="Proteomes" id="UP000035642">
    <property type="component" value="Unassembled WGS sequence"/>
</dbReference>
<feature type="domain" description="Thioredoxin" evidence="3">
    <location>
        <begin position="64"/>
        <end position="229"/>
    </location>
</feature>
<dbReference type="GO" id="GO:0003756">
    <property type="term" value="F:protein disulfide isomerase activity"/>
    <property type="evidence" value="ECO:0007669"/>
    <property type="project" value="TreeGrafter"/>
</dbReference>
<dbReference type="InterPro" id="IPR017937">
    <property type="entry name" value="Thioredoxin_CS"/>
</dbReference>
<dbReference type="STRING" id="6313.A0A0K0D2H9"/>
<dbReference type="PRINTS" id="PR00421">
    <property type="entry name" value="THIOREDOXIN"/>
</dbReference>
<dbReference type="WBParaSite" id="ACAC_0000427401-mRNA-1">
    <property type="protein sequence ID" value="ACAC_0000427401-mRNA-1"/>
    <property type="gene ID" value="ACAC_0000427401"/>
</dbReference>
<dbReference type="GO" id="GO:0005509">
    <property type="term" value="F:calcium ion binding"/>
    <property type="evidence" value="ECO:0007669"/>
    <property type="project" value="InterPro"/>
</dbReference>
<name>A0A0K0D2H9_ANGCA</name>
<keyword evidence="2" id="KW-0106">Calcium</keyword>
<proteinExistence type="inferred from homology"/>
<dbReference type="PROSITE" id="PS00194">
    <property type="entry name" value="THIOREDOXIN_1"/>
    <property type="match status" value="1"/>
</dbReference>
<dbReference type="Gene3D" id="3.40.30.10">
    <property type="entry name" value="Glutaredoxin"/>
    <property type="match status" value="3"/>
</dbReference>
<comment type="function">
    <text evidence="2">Calsequestrin is a high-capacity, moderate affinity, calcium-binding protein and thus acts as an internal calcium store in muscle.</text>
</comment>
<organism evidence="4 5">
    <name type="scientific">Angiostrongylus cantonensis</name>
    <name type="common">Rat lungworm</name>
    <dbReference type="NCBI Taxonomy" id="6313"/>
    <lineage>
        <taxon>Eukaryota</taxon>
        <taxon>Metazoa</taxon>
        <taxon>Ecdysozoa</taxon>
        <taxon>Nematoda</taxon>
        <taxon>Chromadorea</taxon>
        <taxon>Rhabditida</taxon>
        <taxon>Rhabditina</taxon>
        <taxon>Rhabditomorpha</taxon>
        <taxon>Strongyloidea</taxon>
        <taxon>Metastrongylidae</taxon>
        <taxon>Angiostrongylus</taxon>
    </lineage>
</organism>
<dbReference type="Pfam" id="PF01216">
    <property type="entry name" value="Calsequestrin"/>
    <property type="match status" value="1"/>
</dbReference>
<dbReference type="FunFam" id="3.40.30.10:FF:000403">
    <property type="entry name" value="Protein disulfide-isomerase A4"/>
    <property type="match status" value="1"/>
</dbReference>
<dbReference type="PROSITE" id="PS51352">
    <property type="entry name" value="THIOREDOXIN_2"/>
    <property type="match status" value="1"/>
</dbReference>
<dbReference type="GO" id="GO:0006457">
    <property type="term" value="P:protein folding"/>
    <property type="evidence" value="ECO:0007669"/>
    <property type="project" value="TreeGrafter"/>
</dbReference>
<dbReference type="GO" id="GO:0005783">
    <property type="term" value="C:endoplasmic reticulum"/>
    <property type="evidence" value="ECO:0007669"/>
    <property type="project" value="TreeGrafter"/>
</dbReference>
<evidence type="ECO:0000256" key="2">
    <source>
        <dbReference type="RuleBase" id="RU000648"/>
    </source>
</evidence>
<dbReference type="InterPro" id="IPR036249">
    <property type="entry name" value="Thioredoxin-like_sf"/>
</dbReference>
<dbReference type="Pfam" id="PF00085">
    <property type="entry name" value="Thioredoxin"/>
    <property type="match status" value="2"/>
</dbReference>
<reference evidence="4" key="1">
    <citation type="submission" date="2012-09" db="EMBL/GenBank/DDBJ databases">
        <authorList>
            <person name="Martin A.A."/>
        </authorList>
    </citation>
    <scope>NUCLEOTIDE SEQUENCE</scope>
</reference>
<comment type="similarity">
    <text evidence="1">Belongs to the protein disulfide isomerase family.</text>
</comment>
<keyword evidence="4" id="KW-1185">Reference proteome</keyword>